<sequence>MLDIVPTLFDEGYDLMYESNPSFCIKASAWKLWCAGSSGGSICPSRYWITCRMLGLAHANGCEHSSPSFSARCASLTLYCPLSLISIASSSDPCCTCSSAQSTNMTSSSCVLCMIGLCPQVTSRINTPKANTSVRGVPLPVRASSGAMYPMVPATRVVPCSTP</sequence>
<dbReference type="EnsemblPlants" id="TuG1812G0600003789.01.T02">
    <property type="protein sequence ID" value="TuG1812G0600003789.01.T02.cds358571"/>
    <property type="gene ID" value="TuG1812G0600003789.01"/>
</dbReference>
<evidence type="ECO:0000313" key="1">
    <source>
        <dbReference type="EnsemblPlants" id="TuG1812G0600003789.01.T02.cds358571"/>
    </source>
</evidence>
<dbReference type="AlphaFoldDB" id="A0A8R7UWP4"/>
<organism evidence="1 2">
    <name type="scientific">Triticum urartu</name>
    <name type="common">Red wild einkorn</name>
    <name type="synonym">Crithodium urartu</name>
    <dbReference type="NCBI Taxonomy" id="4572"/>
    <lineage>
        <taxon>Eukaryota</taxon>
        <taxon>Viridiplantae</taxon>
        <taxon>Streptophyta</taxon>
        <taxon>Embryophyta</taxon>
        <taxon>Tracheophyta</taxon>
        <taxon>Spermatophyta</taxon>
        <taxon>Magnoliopsida</taxon>
        <taxon>Liliopsida</taxon>
        <taxon>Poales</taxon>
        <taxon>Poaceae</taxon>
        <taxon>BOP clade</taxon>
        <taxon>Pooideae</taxon>
        <taxon>Triticodae</taxon>
        <taxon>Triticeae</taxon>
        <taxon>Triticinae</taxon>
        <taxon>Triticum</taxon>
    </lineage>
</organism>
<reference evidence="1" key="3">
    <citation type="submission" date="2022-06" db="UniProtKB">
        <authorList>
            <consortium name="EnsemblPlants"/>
        </authorList>
    </citation>
    <scope>IDENTIFICATION</scope>
</reference>
<proteinExistence type="predicted"/>
<reference evidence="2" key="1">
    <citation type="journal article" date="2013" name="Nature">
        <title>Draft genome of the wheat A-genome progenitor Triticum urartu.</title>
        <authorList>
            <person name="Ling H.Q."/>
            <person name="Zhao S."/>
            <person name="Liu D."/>
            <person name="Wang J."/>
            <person name="Sun H."/>
            <person name="Zhang C."/>
            <person name="Fan H."/>
            <person name="Li D."/>
            <person name="Dong L."/>
            <person name="Tao Y."/>
            <person name="Gao C."/>
            <person name="Wu H."/>
            <person name="Li Y."/>
            <person name="Cui Y."/>
            <person name="Guo X."/>
            <person name="Zheng S."/>
            <person name="Wang B."/>
            <person name="Yu K."/>
            <person name="Liang Q."/>
            <person name="Yang W."/>
            <person name="Lou X."/>
            <person name="Chen J."/>
            <person name="Feng M."/>
            <person name="Jian J."/>
            <person name="Zhang X."/>
            <person name="Luo G."/>
            <person name="Jiang Y."/>
            <person name="Liu J."/>
            <person name="Wang Z."/>
            <person name="Sha Y."/>
            <person name="Zhang B."/>
            <person name="Wu H."/>
            <person name="Tang D."/>
            <person name="Shen Q."/>
            <person name="Xue P."/>
            <person name="Zou S."/>
            <person name="Wang X."/>
            <person name="Liu X."/>
            <person name="Wang F."/>
            <person name="Yang Y."/>
            <person name="An X."/>
            <person name="Dong Z."/>
            <person name="Zhang K."/>
            <person name="Zhang X."/>
            <person name="Luo M.C."/>
            <person name="Dvorak J."/>
            <person name="Tong Y."/>
            <person name="Wang J."/>
            <person name="Yang H."/>
            <person name="Li Z."/>
            <person name="Wang D."/>
            <person name="Zhang A."/>
            <person name="Wang J."/>
        </authorList>
    </citation>
    <scope>NUCLEOTIDE SEQUENCE</scope>
    <source>
        <strain evidence="2">cv. G1812</strain>
    </source>
</reference>
<accession>A0A8R7UWP4</accession>
<gene>
    <name evidence="1" type="primary">LOC125512776</name>
</gene>
<evidence type="ECO:0000313" key="2">
    <source>
        <dbReference type="Proteomes" id="UP000015106"/>
    </source>
</evidence>
<protein>
    <submittedName>
        <fullName evidence="1">Uncharacterized protein</fullName>
    </submittedName>
</protein>
<reference evidence="1" key="2">
    <citation type="submission" date="2018-03" db="EMBL/GenBank/DDBJ databases">
        <title>The Triticum urartu genome reveals the dynamic nature of wheat genome evolution.</title>
        <authorList>
            <person name="Ling H."/>
            <person name="Ma B."/>
            <person name="Shi X."/>
            <person name="Liu H."/>
            <person name="Dong L."/>
            <person name="Sun H."/>
            <person name="Cao Y."/>
            <person name="Gao Q."/>
            <person name="Zheng S."/>
            <person name="Li Y."/>
            <person name="Yu Y."/>
            <person name="Du H."/>
            <person name="Qi M."/>
            <person name="Li Y."/>
            <person name="Yu H."/>
            <person name="Cui Y."/>
            <person name="Wang N."/>
            <person name="Chen C."/>
            <person name="Wu H."/>
            <person name="Zhao Y."/>
            <person name="Zhang J."/>
            <person name="Li Y."/>
            <person name="Zhou W."/>
            <person name="Zhang B."/>
            <person name="Hu W."/>
            <person name="Eijk M."/>
            <person name="Tang J."/>
            <person name="Witsenboer H."/>
            <person name="Zhao S."/>
            <person name="Li Z."/>
            <person name="Zhang A."/>
            <person name="Wang D."/>
            <person name="Liang C."/>
        </authorList>
    </citation>
    <scope>NUCLEOTIDE SEQUENCE [LARGE SCALE GENOMIC DNA]</scope>
    <source>
        <strain evidence="1">cv. G1812</strain>
    </source>
</reference>
<dbReference type="Proteomes" id="UP000015106">
    <property type="component" value="Chromosome 6"/>
</dbReference>
<name>A0A8R7UWP4_TRIUA</name>
<dbReference type="Gramene" id="TuG1812G0600003789.01.T02">
    <property type="protein sequence ID" value="TuG1812G0600003789.01.T02.cds358571"/>
    <property type="gene ID" value="TuG1812G0600003789.01"/>
</dbReference>
<keyword evidence="2" id="KW-1185">Reference proteome</keyword>